<accession>Q82AC5</accession>
<name>Q82AC5_STRAW</name>
<sequence>MPRAVSLQRAPHRPMRYPRLEELRSVHHVPQPLVETEGVGLGVQVDRREATRACRVLDGADQRRADTQAARVLRHGEPPEGAHGEVAVGLGGGRLPVQQPPGAERHPVVPDRQHMHGSGVVRVVLDVLRDALLDDEDLLADREARLTVGSTLRDPHLVRRAHA</sequence>
<organism evidence="1 2">
    <name type="scientific">Streptomyces avermitilis (strain ATCC 31267 / DSM 46492 / JCM 5070 / NBRC 14893 / NCIMB 12804 / NRRL 8165 / MA-4680)</name>
    <dbReference type="NCBI Taxonomy" id="227882"/>
    <lineage>
        <taxon>Bacteria</taxon>
        <taxon>Bacillati</taxon>
        <taxon>Actinomycetota</taxon>
        <taxon>Actinomycetes</taxon>
        <taxon>Kitasatosporales</taxon>
        <taxon>Streptomycetaceae</taxon>
        <taxon>Streptomyces</taxon>
    </lineage>
</organism>
<reference evidence="1 2" key="3">
    <citation type="journal article" date="2014" name="J. Ind. Microbiol. Biotechnol.">
        <title>Genome mining of the Streptomyces avermitilis genome and development of genome-minimized hosts for heterologous expression of biosynthetic gene clusters.</title>
        <authorList>
            <person name="Ikeda H."/>
            <person name="Shin-ya K."/>
            <person name="Omura S."/>
        </authorList>
    </citation>
    <scope>NUCLEOTIDE SEQUENCE [LARGE SCALE GENOMIC DNA]</scope>
    <source>
        <strain evidence="2">ATCC 31267 / DSM 46492 / JCM 5070 / NBRC 14893 / NCIMB 12804 / NRRL 8165 / MA-4680</strain>
    </source>
</reference>
<gene>
    <name evidence="1" type="ORF">SAVERM_6134</name>
</gene>
<reference evidence="1 2" key="2">
    <citation type="journal article" date="2003" name="Nat. Biotechnol.">
        <title>Complete genome sequence and comparative analysis of the industrial microorganism Streptomyces avermitilis.</title>
        <authorList>
            <person name="Ikeda H."/>
            <person name="Ishikawa J."/>
            <person name="Hanamoto A."/>
            <person name="Shinose M."/>
            <person name="Kikuchi H."/>
            <person name="Shiba T."/>
            <person name="Sakaki Y."/>
            <person name="Hattori M."/>
            <person name="Omura S."/>
        </authorList>
    </citation>
    <scope>NUCLEOTIDE SEQUENCE [LARGE SCALE GENOMIC DNA]</scope>
    <source>
        <strain evidence="2">ATCC 31267 / DSM 46492 / JCM 5070 / NBRC 14893 / NCIMB 12804 / NRRL 8165 / MA-4680</strain>
    </source>
</reference>
<reference evidence="1 2" key="1">
    <citation type="journal article" date="2001" name="Proc. Natl. Acad. Sci. U.S.A.">
        <title>Genome sequence of an industrial microorganism Streptomyces avermitilis: deducing the ability of producing secondary metabolites.</title>
        <authorList>
            <person name="Omura S."/>
            <person name="Ikeda H."/>
            <person name="Ishikawa J."/>
            <person name="Hanamoto A."/>
            <person name="Takahashi C."/>
            <person name="Shinose M."/>
            <person name="Takahashi Y."/>
            <person name="Horikawa H."/>
            <person name="Nakazawa H."/>
            <person name="Osonoe T."/>
            <person name="Kikuchi H."/>
            <person name="Shiba T."/>
            <person name="Sakaki Y."/>
            <person name="Hattori M."/>
        </authorList>
    </citation>
    <scope>NUCLEOTIDE SEQUENCE [LARGE SCALE GENOMIC DNA]</scope>
    <source>
        <strain evidence="2">ATCC 31267 / DSM 46492 / JCM 5070 / NBRC 14893 / NCIMB 12804 / NRRL 8165 / MA-4680</strain>
    </source>
</reference>
<protein>
    <submittedName>
        <fullName evidence="1">Uncharacterized protein</fullName>
    </submittedName>
</protein>
<dbReference type="EMBL" id="BA000030">
    <property type="protein sequence ID" value="BAC73845.1"/>
    <property type="molecule type" value="Genomic_DNA"/>
</dbReference>
<dbReference type="Proteomes" id="UP000000428">
    <property type="component" value="Chromosome"/>
</dbReference>
<dbReference type="AlphaFoldDB" id="Q82AC5"/>
<dbReference type="HOGENOM" id="CLU_1626077_0_0_11"/>
<evidence type="ECO:0000313" key="1">
    <source>
        <dbReference type="EMBL" id="BAC73845.1"/>
    </source>
</evidence>
<keyword evidence="2" id="KW-1185">Reference proteome</keyword>
<proteinExistence type="predicted"/>
<evidence type="ECO:0000313" key="2">
    <source>
        <dbReference type="Proteomes" id="UP000000428"/>
    </source>
</evidence>
<dbReference type="KEGG" id="sma:SAVERM_6134"/>